<dbReference type="SUPFAM" id="SSF55021">
    <property type="entry name" value="ACT-like"/>
    <property type="match status" value="1"/>
</dbReference>
<dbReference type="GO" id="GO:0008270">
    <property type="term" value="F:zinc ion binding"/>
    <property type="evidence" value="ECO:0007669"/>
    <property type="project" value="UniProtKB-KW"/>
</dbReference>
<comment type="similarity">
    <text evidence="1">Belongs to the DeSI family.</text>
</comment>
<dbReference type="Pfam" id="PF05903">
    <property type="entry name" value="Peptidase_C97"/>
    <property type="match status" value="1"/>
</dbReference>
<dbReference type="GO" id="GO:0004664">
    <property type="term" value="F:prephenate dehydratase activity"/>
    <property type="evidence" value="ECO:0007669"/>
    <property type="project" value="InterPro"/>
</dbReference>
<dbReference type="PROSITE" id="PS50115">
    <property type="entry name" value="ARFGAP"/>
    <property type="match status" value="1"/>
</dbReference>
<dbReference type="EMBL" id="JABANM010024582">
    <property type="protein sequence ID" value="KAF4715998.1"/>
    <property type="molecule type" value="Genomic_DNA"/>
</dbReference>
<dbReference type="Gene3D" id="3.40.190.10">
    <property type="entry name" value="Periplasmic binding protein-like II"/>
    <property type="match status" value="1"/>
</dbReference>
<dbReference type="Pfam" id="PF00800">
    <property type="entry name" value="PDT"/>
    <property type="match status" value="1"/>
</dbReference>
<evidence type="ECO:0000256" key="3">
    <source>
        <dbReference type="ARBA" id="ARBA00022670"/>
    </source>
</evidence>
<feature type="domain" description="Arf-GAP" evidence="11">
    <location>
        <begin position="486"/>
        <end position="569"/>
    </location>
</feature>
<dbReference type="PROSITE" id="PS00018">
    <property type="entry name" value="EF_HAND_1"/>
    <property type="match status" value="2"/>
</dbReference>
<feature type="compositionally biased region" description="Polar residues" evidence="10">
    <location>
        <begin position="614"/>
        <end position="623"/>
    </location>
</feature>
<keyword evidence="7" id="KW-0862">Zinc</keyword>
<dbReference type="AlphaFoldDB" id="A0A7J6R5S2"/>
<name>A0A7J6R5S2_PEROL</name>
<dbReference type="InterPro" id="IPR008580">
    <property type="entry name" value="PPPDE_dom"/>
</dbReference>
<feature type="region of interest" description="Disordered" evidence="10">
    <location>
        <begin position="716"/>
        <end position="765"/>
    </location>
</feature>
<evidence type="ECO:0000256" key="2">
    <source>
        <dbReference type="ARBA" id="ARBA00022468"/>
    </source>
</evidence>
<comment type="caution">
    <text evidence="15">The sequence shown here is derived from an EMBL/GenBank/DDBJ whole genome shotgun (WGS) entry which is preliminary data.</text>
</comment>
<dbReference type="InterPro" id="IPR045865">
    <property type="entry name" value="ACT-like_dom_sf"/>
</dbReference>
<dbReference type="PANTHER" id="PTHR45686">
    <property type="entry name" value="ADP-RIBOSYLATION FACTOR GTPASE ACTIVATING PROTEIN 3, ISOFORM H-RELATED"/>
    <property type="match status" value="1"/>
</dbReference>
<dbReference type="SUPFAM" id="SSF57863">
    <property type="entry name" value="ArfGap/RecO-like zinc finger"/>
    <property type="match status" value="1"/>
</dbReference>
<dbReference type="InterPro" id="IPR018247">
    <property type="entry name" value="EF_Hand_1_Ca_BS"/>
</dbReference>
<feature type="domain" description="Prephenate dehydratase" evidence="13">
    <location>
        <begin position="875"/>
        <end position="1052"/>
    </location>
</feature>
<dbReference type="GO" id="GO:0008233">
    <property type="term" value="F:peptidase activity"/>
    <property type="evidence" value="ECO:0007669"/>
    <property type="project" value="UniProtKB-KW"/>
</dbReference>
<dbReference type="PROSITE" id="PS51858">
    <property type="entry name" value="PPPDE"/>
    <property type="match status" value="1"/>
</dbReference>
<feature type="region of interest" description="Disordered" evidence="10">
    <location>
        <begin position="605"/>
        <end position="639"/>
    </location>
</feature>
<dbReference type="InterPro" id="IPR038508">
    <property type="entry name" value="ArfGAP_dom_sf"/>
</dbReference>
<protein>
    <recommendedName>
        <fullName evidence="17">Calmodulin</fullName>
    </recommendedName>
</protein>
<dbReference type="PROSITE" id="PS50222">
    <property type="entry name" value="EF_HAND_2"/>
    <property type="match status" value="1"/>
</dbReference>
<dbReference type="GO" id="GO:0009094">
    <property type="term" value="P:L-phenylalanine biosynthetic process"/>
    <property type="evidence" value="ECO:0007669"/>
    <property type="project" value="InterPro"/>
</dbReference>
<gene>
    <name evidence="15" type="ORF">FOZ62_025030</name>
</gene>
<evidence type="ECO:0000256" key="6">
    <source>
        <dbReference type="ARBA" id="ARBA00022801"/>
    </source>
</evidence>
<dbReference type="GO" id="GO:0005096">
    <property type="term" value="F:GTPase activator activity"/>
    <property type="evidence" value="ECO:0007669"/>
    <property type="project" value="UniProtKB-KW"/>
</dbReference>
<keyword evidence="5 9" id="KW-0863">Zinc-finger</keyword>
<evidence type="ECO:0000259" key="11">
    <source>
        <dbReference type="PROSITE" id="PS50115"/>
    </source>
</evidence>
<dbReference type="GO" id="GO:0006508">
    <property type="term" value="P:proteolysis"/>
    <property type="evidence" value="ECO:0007669"/>
    <property type="project" value="UniProtKB-KW"/>
</dbReference>
<proteinExistence type="inferred from homology"/>
<evidence type="ECO:0000259" key="13">
    <source>
        <dbReference type="PROSITE" id="PS51171"/>
    </source>
</evidence>
<evidence type="ECO:0000313" key="15">
    <source>
        <dbReference type="EMBL" id="KAF4715998.1"/>
    </source>
</evidence>
<dbReference type="Gene3D" id="3.30.70.260">
    <property type="match status" value="1"/>
</dbReference>
<dbReference type="CDD" id="cd08959">
    <property type="entry name" value="ArfGap_ArfGap1_like"/>
    <property type="match status" value="1"/>
</dbReference>
<dbReference type="CDD" id="cd00051">
    <property type="entry name" value="EFh"/>
    <property type="match status" value="1"/>
</dbReference>
<evidence type="ECO:0000256" key="9">
    <source>
        <dbReference type="PROSITE-ProRule" id="PRU00288"/>
    </source>
</evidence>
<dbReference type="SUPFAM" id="SSF47473">
    <property type="entry name" value="EF-hand"/>
    <property type="match status" value="1"/>
</dbReference>
<dbReference type="GO" id="GO:0005509">
    <property type="term" value="F:calcium ion binding"/>
    <property type="evidence" value="ECO:0007669"/>
    <property type="project" value="InterPro"/>
</dbReference>
<dbReference type="Gene3D" id="1.10.220.150">
    <property type="entry name" value="Arf GTPase activating protein"/>
    <property type="match status" value="1"/>
</dbReference>
<dbReference type="SMART" id="SM01179">
    <property type="entry name" value="DUF862"/>
    <property type="match status" value="1"/>
</dbReference>
<organism evidence="15 16">
    <name type="scientific">Perkinsus olseni</name>
    <name type="common">Perkinsus atlanticus</name>
    <dbReference type="NCBI Taxonomy" id="32597"/>
    <lineage>
        <taxon>Eukaryota</taxon>
        <taxon>Sar</taxon>
        <taxon>Alveolata</taxon>
        <taxon>Perkinsozoa</taxon>
        <taxon>Perkinsea</taxon>
        <taxon>Perkinsida</taxon>
        <taxon>Perkinsidae</taxon>
        <taxon>Perkinsus</taxon>
    </lineage>
</organism>
<accession>A0A7J6R5S2</accession>
<dbReference type="PRINTS" id="PR00405">
    <property type="entry name" value="REVINTRACTNG"/>
</dbReference>
<evidence type="ECO:0000256" key="4">
    <source>
        <dbReference type="ARBA" id="ARBA00022723"/>
    </source>
</evidence>
<feature type="domain" description="EF-hand" evidence="12">
    <location>
        <begin position="1"/>
        <end position="35"/>
    </location>
</feature>
<evidence type="ECO:0000259" key="12">
    <source>
        <dbReference type="PROSITE" id="PS50222"/>
    </source>
</evidence>
<dbReference type="Pfam" id="PF13202">
    <property type="entry name" value="EF-hand_5"/>
    <property type="match status" value="1"/>
</dbReference>
<evidence type="ECO:0000256" key="1">
    <source>
        <dbReference type="ARBA" id="ARBA00008140"/>
    </source>
</evidence>
<dbReference type="InterPro" id="IPR037278">
    <property type="entry name" value="ARFGAP/RecO"/>
</dbReference>
<sequence>MASEVARTLDIMDVDGDGTVDLQEFKHAMLINGSMPHHLVEVNELLRRKLRKDPELLHDIIDDFMRLDKSGAGTLTYKEIYEGLLPRVSHGEGCKEYEAIKTMDLDENGSIDYYEYLYYTLGRRKEKVELLYYDISNGASKTLGPILFGRRVEGIWHTSIVAFNREWWFGGNVFRSVPETTPFGTPIKRLQLGYTLHTERELYNILVERLSLEYTPDSYDVITNNCNNFTNDVSMFLLQRGIPQEILNMPHRLMNSGLARILRSSSAAASTLAATHCSCRPFLNHWLGGFKDDGASSEDNLLHSLADKLASGDLSAVNTMVHYSPHGAGESPQIVQITAVNKKKRTATVRRFENGDFTIIRGVQFAKLSTIDAYTNEHAYFAALAVLLRYADELDEEEEIKHMQQMKRGLSDVLLGVSPGADTTLLARSPQSTTQLQQLAAPPLPAVGYSSPTVGEFVRHLSEDKLKECQSWQLDSRGMVSDEVRNAFFKVLRSKPANRACIDCMTRNPVWISTGFGVFVCLNCSGRHRQMGVHVTFVRSCEMDKLPPQYLIQMELGGNERARDYFKQHNMGPGCSKPIDYHGRWAAKYRQMLQKEVDEVMSHLHYDLPPSDSLGDTATSSDSPKAEQRKDTQKPSAEANGCVAATNSGSAAAYHTAAKAPPIVKKSTPPVVIRKNPVAPVVIKARPTPPPHNNTIFSDDAGEVDDFFDRLEKEAAANPRQPASGGSNSARFSSTSSKPVQPSPTTGGFVKEPEPIRAPSSSWAHGTAVVASPTISPAHQYNASGASVPDRLRSKRGISSDDFYDALSPSYNENPQSERLPASFATRQSFGSEDLTPGGGRREGSSGMDFDDLKTSAAVAAEKGLQYASKVAAQSLLSLGGGTGFESKFTLKGGYSSSEELLDFAPREATIEASVAAELAIAPFESSLLGPYIHIYDQLLRGGLKIFAECSQVEKHCLIGGTEETTIVSIKRVYSHPWILRNSREFSDRHGFSRVEVNSTSHAVELVAANRGDPTIAAVGSAEQAEAHGLHIVKENVANDENAQTRYVVVGPGTLPDNILECPGSVPFKSAICVSIKDEPSALFKALASFALRDLNITSVVLRPLAMFPSFREALPGGSQHWDYCFYIE</sequence>
<evidence type="ECO:0008006" key="17">
    <source>
        <dbReference type="Google" id="ProtNLM"/>
    </source>
</evidence>
<feature type="compositionally biased region" description="Basic and acidic residues" evidence="10">
    <location>
        <begin position="624"/>
        <end position="633"/>
    </location>
</feature>
<keyword evidence="3" id="KW-0645">Protease</keyword>
<evidence type="ECO:0000256" key="8">
    <source>
        <dbReference type="ARBA" id="ARBA00022837"/>
    </source>
</evidence>
<evidence type="ECO:0000313" key="16">
    <source>
        <dbReference type="Proteomes" id="UP000574390"/>
    </source>
</evidence>
<keyword evidence="6" id="KW-0378">Hydrolase</keyword>
<keyword evidence="2" id="KW-0343">GTPase activation</keyword>
<dbReference type="GO" id="GO:0000139">
    <property type="term" value="C:Golgi membrane"/>
    <property type="evidence" value="ECO:0007669"/>
    <property type="project" value="GOC"/>
</dbReference>
<dbReference type="Proteomes" id="UP000574390">
    <property type="component" value="Unassembled WGS sequence"/>
</dbReference>
<dbReference type="InterPro" id="IPR042266">
    <property type="entry name" value="PPPDE_sf"/>
</dbReference>
<dbReference type="InterPro" id="IPR002048">
    <property type="entry name" value="EF_hand_dom"/>
</dbReference>
<evidence type="ECO:0000256" key="7">
    <source>
        <dbReference type="ARBA" id="ARBA00022833"/>
    </source>
</evidence>
<dbReference type="SMART" id="SM00105">
    <property type="entry name" value="ArfGap"/>
    <property type="match status" value="1"/>
</dbReference>
<dbReference type="Pfam" id="PF01412">
    <property type="entry name" value="ArfGap"/>
    <property type="match status" value="1"/>
</dbReference>
<evidence type="ECO:0000259" key="14">
    <source>
        <dbReference type="PROSITE" id="PS51858"/>
    </source>
</evidence>
<keyword evidence="4" id="KW-0479">Metal-binding</keyword>
<dbReference type="InterPro" id="IPR001164">
    <property type="entry name" value="ArfGAP_dom"/>
</dbReference>
<feature type="compositionally biased region" description="Polar residues" evidence="10">
    <location>
        <begin position="724"/>
        <end position="746"/>
    </location>
</feature>
<keyword evidence="8" id="KW-0106">Calcium</keyword>
<reference evidence="15 16" key="1">
    <citation type="submission" date="2020-04" db="EMBL/GenBank/DDBJ databases">
        <title>Perkinsus olseni comparative genomics.</title>
        <authorList>
            <person name="Bogema D.R."/>
        </authorList>
    </citation>
    <scope>NUCLEOTIDE SEQUENCE [LARGE SCALE GENOMIC DNA]</scope>
    <source>
        <strain evidence="15">ATCC PRA-205</strain>
    </source>
</reference>
<dbReference type="Gene3D" id="1.10.238.10">
    <property type="entry name" value="EF-hand"/>
    <property type="match status" value="1"/>
</dbReference>
<feature type="non-terminal residue" evidence="15">
    <location>
        <position position="1"/>
    </location>
</feature>
<evidence type="ECO:0000256" key="5">
    <source>
        <dbReference type="ARBA" id="ARBA00022771"/>
    </source>
</evidence>
<dbReference type="PROSITE" id="PS51171">
    <property type="entry name" value="PREPHENATE_DEHYDR_3"/>
    <property type="match status" value="1"/>
</dbReference>
<dbReference type="InterPro" id="IPR001086">
    <property type="entry name" value="Preph_deHydtase"/>
</dbReference>
<evidence type="ECO:0000256" key="10">
    <source>
        <dbReference type="SAM" id="MobiDB-lite"/>
    </source>
</evidence>
<dbReference type="Gene3D" id="3.90.1720.30">
    <property type="entry name" value="PPPDE domains"/>
    <property type="match status" value="1"/>
</dbReference>
<feature type="region of interest" description="Disordered" evidence="10">
    <location>
        <begin position="826"/>
        <end position="849"/>
    </location>
</feature>
<dbReference type="InterPro" id="IPR011992">
    <property type="entry name" value="EF-hand-dom_pair"/>
</dbReference>
<dbReference type="GO" id="GO:0048205">
    <property type="term" value="P:COPI coating of Golgi vesicle"/>
    <property type="evidence" value="ECO:0007669"/>
    <property type="project" value="TreeGrafter"/>
</dbReference>
<feature type="domain" description="PPPDE" evidence="14">
    <location>
        <begin position="126"/>
        <end position="256"/>
    </location>
</feature>
<dbReference type="SUPFAM" id="SSF53850">
    <property type="entry name" value="Periplasmic binding protein-like II"/>
    <property type="match status" value="1"/>
</dbReference>
<dbReference type="PANTHER" id="PTHR45686:SF4">
    <property type="entry name" value="ADP-RIBOSYLATION FACTOR GTPASE ACTIVATING PROTEIN 3, ISOFORM H"/>
    <property type="match status" value="1"/>
</dbReference>